<evidence type="ECO:0000313" key="10">
    <source>
        <dbReference type="EMBL" id="KAL0076793.1"/>
    </source>
</evidence>
<feature type="domain" description="Putative 5'-nucleotidase C-terminal" evidence="9">
    <location>
        <begin position="307"/>
        <end position="490"/>
    </location>
</feature>
<keyword evidence="11" id="KW-1185">Reference proteome</keyword>
<accession>A0ABR3ALD7</accession>
<dbReference type="Pfam" id="PF01150">
    <property type="entry name" value="GDA1_CD39"/>
    <property type="match status" value="1"/>
</dbReference>
<dbReference type="Gene3D" id="3.30.420.40">
    <property type="match status" value="1"/>
</dbReference>
<evidence type="ECO:0000256" key="1">
    <source>
        <dbReference type="ARBA" id="ARBA00009283"/>
    </source>
</evidence>
<name>A0ABR3ALD7_PHYBL</name>
<evidence type="ECO:0000256" key="2">
    <source>
        <dbReference type="ARBA" id="ARBA00022801"/>
    </source>
</evidence>
<evidence type="ECO:0000256" key="7">
    <source>
        <dbReference type="SAM" id="Phobius"/>
    </source>
</evidence>
<dbReference type="Gene3D" id="3.60.21.10">
    <property type="match status" value="1"/>
</dbReference>
<evidence type="ECO:0000256" key="6">
    <source>
        <dbReference type="SAM" id="MobiDB-lite"/>
    </source>
</evidence>
<dbReference type="InterPro" id="IPR000407">
    <property type="entry name" value="GDA1_CD39_NTPase"/>
</dbReference>
<dbReference type="Pfam" id="PF00149">
    <property type="entry name" value="Metallophos"/>
    <property type="match status" value="1"/>
</dbReference>
<dbReference type="PANTHER" id="PTHR11782">
    <property type="entry name" value="ADENOSINE/GUANOSINE DIPHOSPHATASE"/>
    <property type="match status" value="1"/>
</dbReference>
<comment type="function">
    <text evidence="3">After transfer of sugars to endogenous macromolecular acceptors, the enzyme converts nucleoside diphosphates to nucleoside monophosphates which in turn exit the Golgi lumen in a coupled antiporter reaction, allowing entry of additional nucleotide sugar from the cytosol.</text>
</comment>
<feature type="region of interest" description="Disordered" evidence="6">
    <location>
        <begin position="804"/>
        <end position="826"/>
    </location>
</feature>
<evidence type="ECO:0000313" key="11">
    <source>
        <dbReference type="Proteomes" id="UP001448207"/>
    </source>
</evidence>
<evidence type="ECO:0000256" key="5">
    <source>
        <dbReference type="RuleBase" id="RU003833"/>
    </source>
</evidence>
<dbReference type="Gene3D" id="3.90.780.10">
    <property type="entry name" value="5'-Nucleotidase, C-terminal domain"/>
    <property type="match status" value="1"/>
</dbReference>
<keyword evidence="7" id="KW-0812">Transmembrane</keyword>
<dbReference type="InterPro" id="IPR029052">
    <property type="entry name" value="Metallo-depent_PP-like"/>
</dbReference>
<dbReference type="CDD" id="cd24040">
    <property type="entry name" value="ASKHA_NBD_GDA1"/>
    <property type="match status" value="1"/>
</dbReference>
<dbReference type="EMBL" id="JBCLYO010000030">
    <property type="protein sequence ID" value="KAL0076793.1"/>
    <property type="molecule type" value="Genomic_DNA"/>
</dbReference>
<dbReference type="Proteomes" id="UP001448207">
    <property type="component" value="Unassembled WGS sequence"/>
</dbReference>
<dbReference type="InterPro" id="IPR036907">
    <property type="entry name" value="5'-Nucleotdase_C_sf"/>
</dbReference>
<dbReference type="Pfam" id="PF21953">
    <property type="entry name" value="NadN_nucleosid_C"/>
    <property type="match status" value="1"/>
</dbReference>
<proteinExistence type="inferred from homology"/>
<dbReference type="Gene3D" id="3.30.420.150">
    <property type="entry name" value="Exopolyphosphatase. Domain 2"/>
    <property type="match status" value="1"/>
</dbReference>
<keyword evidence="2 5" id="KW-0378">Hydrolase</keyword>
<keyword evidence="7" id="KW-0472">Membrane</keyword>
<dbReference type="SUPFAM" id="SSF55816">
    <property type="entry name" value="5'-nucleotidase (syn. UDP-sugar hydrolase), C-terminal domain"/>
    <property type="match status" value="1"/>
</dbReference>
<dbReference type="PROSITE" id="PS01238">
    <property type="entry name" value="GDA1_CD39_NTPASE"/>
    <property type="match status" value="1"/>
</dbReference>
<evidence type="ECO:0000259" key="8">
    <source>
        <dbReference type="Pfam" id="PF00149"/>
    </source>
</evidence>
<dbReference type="SUPFAM" id="SSF56300">
    <property type="entry name" value="Metallo-dependent phosphatases"/>
    <property type="match status" value="1"/>
</dbReference>
<reference evidence="10 11" key="1">
    <citation type="submission" date="2024-04" db="EMBL/GenBank/DDBJ databases">
        <title>Symmetric and asymmetric DNA N6-adenine methylation regulates different biological responses in Mucorales.</title>
        <authorList>
            <consortium name="Lawrence Berkeley National Laboratory"/>
            <person name="Lax C."/>
            <person name="Mondo S.J."/>
            <person name="Osorio-Concepcion M."/>
            <person name="Muszewska A."/>
            <person name="Corrochano-Luque M."/>
            <person name="Gutierrez G."/>
            <person name="Riley R."/>
            <person name="Lipzen A."/>
            <person name="Guo J."/>
            <person name="Hundley H."/>
            <person name="Amirebrahimi M."/>
            <person name="Ng V."/>
            <person name="Lorenzo-Gutierrez D."/>
            <person name="Binder U."/>
            <person name="Yang J."/>
            <person name="Song Y."/>
            <person name="Canovas D."/>
            <person name="Navarro E."/>
            <person name="Freitag M."/>
            <person name="Gabaldon T."/>
            <person name="Grigoriev I.V."/>
            <person name="Corrochano L.M."/>
            <person name="Nicolas F.E."/>
            <person name="Garre V."/>
        </authorList>
    </citation>
    <scope>NUCLEOTIDE SEQUENCE [LARGE SCALE GENOMIC DNA]</scope>
    <source>
        <strain evidence="10 11">L51</strain>
    </source>
</reference>
<evidence type="ECO:0000256" key="3">
    <source>
        <dbReference type="ARBA" id="ARBA00037742"/>
    </source>
</evidence>
<dbReference type="InterPro" id="IPR004843">
    <property type="entry name" value="Calcineurin-like_PHP"/>
</dbReference>
<dbReference type="InterPro" id="IPR053828">
    <property type="entry name" value="Nucleosidase_C"/>
</dbReference>
<comment type="similarity">
    <text evidence="1 5">Belongs to the GDA1/CD39 NTPase family.</text>
</comment>
<dbReference type="PANTHER" id="PTHR11782:SF83">
    <property type="entry name" value="GUANOSINE-DIPHOSPHATASE"/>
    <property type="match status" value="1"/>
</dbReference>
<dbReference type="EC" id="3.6.1.42" evidence="4"/>
<gene>
    <name evidence="10" type="ORF">J3Q64DRAFT_1666223</name>
</gene>
<sequence length="1000" mass="112590">MKEKAQKLKKDLFIVDTGDLHDGNGLSDVTPLDGLVTQPMLKNIPYDVLSVGNHELYVNEVTLDVHKNFVPHWKGRYLAANVYIKDASNNKTVQLGDKYAYFKGAHGTRVLSFGFLFNFNGNGNASVVRNVADEISDPWFEKALLTHKADVIVLIGHISLHTGEFQTVTAAIRKHYPYIPITILGGHTHIRDFAIYDSWAAGIESGRYLETIGFFSVDGISESKKFIEKHGYQSSQLPSNLTFHRRYLDQNRETYIYHSLDKKSTDKKSNNKKLKFDTPLGMYISKNITNWRDRLTLSTTLGCAPQDYYLSAVPMTSNSSLLSLVVNEVLPQAVTDPSRPYPPYIIINSGSQRYDVYKGAFTLDNMYQVSPFVDRFMYIPAVPLSIVKQVLPIMNHEKVTKRSVWPHGPQPEYIESQNYLAEHFGADLTRRDVLTPGYTTKDDLGTDGDDTKHSQIPYYDSTTYVASPLPTGSDDTLIDLVFLDFFVPQMKTILKTLTGKDWAVEPVYGDYDVTSSTIMRRLRSPYTLFQRRGKGKSGQKNAGLRIGFAVVGCIIGLIAYIVTPLQIQTAYDRLTGRTVPDCFKYAIMIDAGSAGSRIHVYQFHQCIRSDPIRLHNETLFAQTIPGLSAYADVSPQKAAESLDILLDQAVSVVPKSLQAKTPLSVKATAGLRLLGNTKSEEILEAVWRRLETTYPFRILGGSEDVAIMDGRDEGVYAWITVNFLLGNLDNGKERRPTAAVFDLGGGSTQIVFEPDYLPNGSLPVLTAGDHKYSLNYNGRDHMLYQHSYLGYGLMEMRKRIHDSVMNSSPKKDKEEEEEEEEKSHDHPCLPRDLEWSFRDTVRFIGQGSYDSCENTVKSVINKEAECPEMPCSFDGVHQPPLGETFKHGPIYIFSYFFDRTQPLGFPLEFRLPELGRLTKQVCSGAFFENVTDVELREEMQGRPEWCLDLTYMYNLLAHGYEIPDDRVINIAKKIDGVETGWCLGAAIALLDDASLHDETL</sequence>
<evidence type="ECO:0000259" key="9">
    <source>
        <dbReference type="Pfam" id="PF21953"/>
    </source>
</evidence>
<protein>
    <recommendedName>
        <fullName evidence="4">guanosine-diphosphatase</fullName>
        <ecNumber evidence="4">3.6.1.42</ecNumber>
    </recommendedName>
</protein>
<feature type="transmembrane region" description="Helical" evidence="7">
    <location>
        <begin position="542"/>
        <end position="562"/>
    </location>
</feature>
<organism evidence="10 11">
    <name type="scientific">Phycomyces blakesleeanus</name>
    <dbReference type="NCBI Taxonomy" id="4837"/>
    <lineage>
        <taxon>Eukaryota</taxon>
        <taxon>Fungi</taxon>
        <taxon>Fungi incertae sedis</taxon>
        <taxon>Mucoromycota</taxon>
        <taxon>Mucoromycotina</taxon>
        <taxon>Mucoromycetes</taxon>
        <taxon>Mucorales</taxon>
        <taxon>Phycomycetaceae</taxon>
        <taxon>Phycomyces</taxon>
    </lineage>
</organism>
<keyword evidence="7" id="KW-1133">Transmembrane helix</keyword>
<feature type="domain" description="Calcineurin-like phosphoesterase" evidence="8">
    <location>
        <begin position="6"/>
        <end position="190"/>
    </location>
</feature>
<comment type="caution">
    <text evidence="10">The sequence shown here is derived from an EMBL/GenBank/DDBJ whole genome shotgun (WGS) entry which is preliminary data.</text>
</comment>
<evidence type="ECO:0000256" key="4">
    <source>
        <dbReference type="ARBA" id="ARBA00038903"/>
    </source>
</evidence>